<dbReference type="Pfam" id="PF13561">
    <property type="entry name" value="adh_short_C2"/>
    <property type="match status" value="1"/>
</dbReference>
<dbReference type="EC" id="1.-.-.-" evidence="3"/>
<dbReference type="EMBL" id="JAXCLW010000002">
    <property type="protein sequence ID" value="MDY0883582.1"/>
    <property type="molecule type" value="Genomic_DNA"/>
</dbReference>
<dbReference type="Gene3D" id="3.40.50.720">
    <property type="entry name" value="NAD(P)-binding Rossmann-like Domain"/>
    <property type="match status" value="1"/>
</dbReference>
<proteinExistence type="inferred from homology"/>
<dbReference type="GO" id="GO:0016491">
    <property type="term" value="F:oxidoreductase activity"/>
    <property type="evidence" value="ECO:0007669"/>
    <property type="project" value="UniProtKB-KW"/>
</dbReference>
<dbReference type="SUPFAM" id="SSF51735">
    <property type="entry name" value="NAD(P)-binding Rossmann-fold domains"/>
    <property type="match status" value="1"/>
</dbReference>
<keyword evidence="4" id="KW-1185">Reference proteome</keyword>
<dbReference type="PANTHER" id="PTHR43639:SF1">
    <property type="entry name" value="SHORT-CHAIN DEHYDROGENASE_REDUCTASE FAMILY PROTEIN"/>
    <property type="match status" value="1"/>
</dbReference>
<name>A0ABU5ECG7_9PROT</name>
<dbReference type="InterPro" id="IPR020904">
    <property type="entry name" value="Sc_DH/Rdtase_CS"/>
</dbReference>
<accession>A0ABU5ECG7</accession>
<dbReference type="RefSeq" id="WP_320508612.1">
    <property type="nucleotide sequence ID" value="NZ_JAXCLW010000002.1"/>
</dbReference>
<comment type="caution">
    <text evidence="3">The sequence shown here is derived from an EMBL/GenBank/DDBJ whole genome shotgun (WGS) entry which is preliminary data.</text>
</comment>
<dbReference type="InterPro" id="IPR002347">
    <property type="entry name" value="SDR_fam"/>
</dbReference>
<gene>
    <name evidence="3" type="ORF">SMD27_12065</name>
</gene>
<dbReference type="CDD" id="cd05233">
    <property type="entry name" value="SDR_c"/>
    <property type="match status" value="1"/>
</dbReference>
<dbReference type="PROSITE" id="PS00061">
    <property type="entry name" value="ADH_SHORT"/>
    <property type="match status" value="1"/>
</dbReference>
<dbReference type="InterPro" id="IPR036291">
    <property type="entry name" value="NAD(P)-bd_dom_sf"/>
</dbReference>
<keyword evidence="2 3" id="KW-0560">Oxidoreductase</keyword>
<evidence type="ECO:0000313" key="3">
    <source>
        <dbReference type="EMBL" id="MDY0883582.1"/>
    </source>
</evidence>
<protein>
    <submittedName>
        <fullName evidence="3">SDR family oxidoreductase</fullName>
        <ecNumber evidence="3">1.-.-.-</ecNumber>
    </submittedName>
</protein>
<evidence type="ECO:0000256" key="2">
    <source>
        <dbReference type="ARBA" id="ARBA00023002"/>
    </source>
</evidence>
<dbReference type="PRINTS" id="PR00080">
    <property type="entry name" value="SDRFAMILY"/>
</dbReference>
<dbReference type="PANTHER" id="PTHR43639">
    <property type="entry name" value="OXIDOREDUCTASE, SHORT-CHAIN DEHYDROGENASE/REDUCTASE FAMILY (AFU_ORTHOLOGUE AFUA_5G02870)"/>
    <property type="match status" value="1"/>
</dbReference>
<reference evidence="3 4" key="1">
    <citation type="journal article" date="2016" name="Antonie Van Leeuwenhoek">
        <title>Dongia soli sp. nov., isolated from soil from Dokdo, Korea.</title>
        <authorList>
            <person name="Kim D.U."/>
            <person name="Lee H."/>
            <person name="Kim H."/>
            <person name="Kim S.G."/>
            <person name="Ka J.O."/>
        </authorList>
    </citation>
    <scope>NUCLEOTIDE SEQUENCE [LARGE SCALE GENOMIC DNA]</scope>
    <source>
        <strain evidence="3 4">D78</strain>
    </source>
</reference>
<sequence>MGRAAMIGETFNNDLYRGKVALVTGAATGIGAGIAFEFAKLGANVILHDLDLERLSNVAEKIARLGVTATRIGGDLALPGVAEKLFDQALAAHPRIDILVNNAGRSWGVETNDISADRTNELMELNVNSVLWLSKRFIMHAQARGGGGSIIQISSTAGITGFQRRAVYCASKFGVIGLTKVLALDHARDNIRINAILPHVVETDMFRTVATPQDSANWKAAIPMGRFAQVEDVANLVMFLCSPAASYLTGGLYPVDGGAMAGPFGADA</sequence>
<dbReference type="Proteomes" id="UP001279642">
    <property type="component" value="Unassembled WGS sequence"/>
</dbReference>
<dbReference type="NCBIfam" id="NF005559">
    <property type="entry name" value="PRK07231.1"/>
    <property type="match status" value="1"/>
</dbReference>
<organism evidence="3 4">
    <name type="scientific">Dongia soli</name>
    <dbReference type="NCBI Taxonomy" id="600628"/>
    <lineage>
        <taxon>Bacteria</taxon>
        <taxon>Pseudomonadati</taxon>
        <taxon>Pseudomonadota</taxon>
        <taxon>Alphaproteobacteria</taxon>
        <taxon>Rhodospirillales</taxon>
        <taxon>Dongiaceae</taxon>
        <taxon>Dongia</taxon>
    </lineage>
</organism>
<dbReference type="PRINTS" id="PR00081">
    <property type="entry name" value="GDHRDH"/>
</dbReference>
<evidence type="ECO:0000256" key="1">
    <source>
        <dbReference type="ARBA" id="ARBA00006484"/>
    </source>
</evidence>
<comment type="similarity">
    <text evidence="1">Belongs to the short-chain dehydrogenases/reductases (SDR) family.</text>
</comment>
<evidence type="ECO:0000313" key="4">
    <source>
        <dbReference type="Proteomes" id="UP001279642"/>
    </source>
</evidence>